<accession>A0ABS4EDY4</accession>
<dbReference type="InterPro" id="IPR007253">
    <property type="entry name" value="Cell_wall-bd_2"/>
</dbReference>
<dbReference type="Pfam" id="PF07550">
    <property type="entry name" value="Shr-like_HID"/>
    <property type="match status" value="2"/>
</dbReference>
<feature type="signal peptide" evidence="2">
    <location>
        <begin position="1"/>
        <end position="23"/>
    </location>
</feature>
<dbReference type="Pfam" id="PF04122">
    <property type="entry name" value="CW_binding_2"/>
    <property type="match status" value="3"/>
</dbReference>
<dbReference type="InterPro" id="IPR011432">
    <property type="entry name" value="Shr-like_HID"/>
</dbReference>
<dbReference type="EMBL" id="JAGGJX010000007">
    <property type="protein sequence ID" value="MBP1856158.1"/>
    <property type="molecule type" value="Genomic_DNA"/>
</dbReference>
<keyword evidence="2" id="KW-0732">Signal</keyword>
<feature type="domain" description="Heme-binding protein Shr-like Hb-interacting" evidence="3">
    <location>
        <begin position="390"/>
        <end position="462"/>
    </location>
</feature>
<dbReference type="RefSeq" id="WP_209457504.1">
    <property type="nucleotide sequence ID" value="NZ_BAAACS010000017.1"/>
</dbReference>
<feature type="domain" description="Heme-binding protein Shr-like Hb-interacting" evidence="3">
    <location>
        <begin position="307"/>
        <end position="370"/>
    </location>
</feature>
<dbReference type="Proteomes" id="UP000767291">
    <property type="component" value="Unassembled WGS sequence"/>
</dbReference>
<keyword evidence="5" id="KW-1185">Reference proteome</keyword>
<reference evidence="4 5" key="1">
    <citation type="submission" date="2021-03" db="EMBL/GenBank/DDBJ databases">
        <title>Genomic Encyclopedia of Type Strains, Phase IV (KMG-IV): sequencing the most valuable type-strain genomes for metagenomic binning, comparative biology and taxonomic classification.</title>
        <authorList>
            <person name="Goeker M."/>
        </authorList>
    </citation>
    <scope>NUCLEOTIDE SEQUENCE [LARGE SCALE GENOMIC DNA]</scope>
    <source>
        <strain evidence="4 5">DSM 1289</strain>
    </source>
</reference>
<evidence type="ECO:0000259" key="3">
    <source>
        <dbReference type="Pfam" id="PF07550"/>
    </source>
</evidence>
<dbReference type="PANTHER" id="PTHR30032">
    <property type="entry name" value="N-ACETYLMURAMOYL-L-ALANINE AMIDASE-RELATED"/>
    <property type="match status" value="1"/>
</dbReference>
<dbReference type="Gene3D" id="3.40.50.12090">
    <property type="match status" value="2"/>
</dbReference>
<evidence type="ECO:0000313" key="4">
    <source>
        <dbReference type="EMBL" id="MBP1856158.1"/>
    </source>
</evidence>
<evidence type="ECO:0000256" key="1">
    <source>
        <dbReference type="SAM" id="MobiDB-lite"/>
    </source>
</evidence>
<evidence type="ECO:0000313" key="5">
    <source>
        <dbReference type="Proteomes" id="UP000767291"/>
    </source>
</evidence>
<sequence length="1011" mass="114139">MKKAIILQAMIIFTMTSSSLSFADTSSIKKNYNVKPVEIDAMTKATFNPGSGTEGFNGGYEDPDEDNTPKTENIDESKIKTIIDNEFVEESIFQNETGHLILTINEDKLGGNFKNAISHIGINNTKYEHSDVSIDKASWYDIYIPYKFLKEGNNNLYFYLDDNVYKYSLITPKDFSDLKLTPDLSASEMGEGDGCVLKIKAKNLNANEWINSLKKEHITISNRSFGTNVRSNDFKLDVDKENNEISISFLEKTYDFDIYQIEFRVPGFIDEYKVISPLLHPPKLYGKFNDNGNLNYTITTEQGEDVYLRRYMTKILLIDAENKKTTLEKGLDYNINKDKLEIKPSLFKQGEKYTIKIKASSYTTAQLDLTVPNIDLSVKECPSFDLDYIEQGQDLEIKHIDNIDWLNNITKISLFDPRGFEITPIKYSIKNNKLIIDKESFLGRQGKHTLEIESKGYIDFKKSVQSKKYADANLNIKYEDLKIMFNDKNKDNLYDIVDKNLSIKINGNIVDFEDSLTSVEIPKKELIKGENIIEISHPNYIDIRKKIDYTGDDNLTVSNIEYKIDKTELEKLIDKANSLNPSEGKIFSKESKKTFDMSFSKAKDVSRKNSSTQDEINSTIKDLEISINNLVEVTDVNKKNLIKVIEEAKSKKPSKNKEFTVASKKSLDEALKEANDMVSKDDSTQEEIDSVMVKLEKAILGLEEKDINHNSSGGSSNMQSNKKDIVIIGGSDSINNDFENRLSKHNVLRIAGNDRYQTSVEVSKKFKNADVAIIANGENYTDVMSSTPLADKLKAPLLLTKQNNIPKEVENELQRLNVKNVIIIGGNSSISKNIENVLRNYNINRFGGTDRYETSALIAQKVADSESYTKKAILVDGTNFPDAINMSAMAVKEKMPILLTTPDSLSSETAKTIKDLEIKDITIGGGSKSVSESIEKNLKNTHTVKRIAGSDRYETSHFVAKHISPNFKNIVVTTGENYPDALVGSVFATQNNRSLLISNNSRIEEFLKNIE</sequence>
<organism evidence="4 5">
    <name type="scientific">Metaclostridioides mangenotii</name>
    <dbReference type="NCBI Taxonomy" id="1540"/>
    <lineage>
        <taxon>Bacteria</taxon>
        <taxon>Bacillati</taxon>
        <taxon>Bacillota</taxon>
        <taxon>Clostridia</taxon>
        <taxon>Peptostreptococcales</taxon>
        <taxon>Peptostreptococcaceae</taxon>
        <taxon>Metaclostridioides</taxon>
    </lineage>
</organism>
<comment type="caution">
    <text evidence="4">The sequence shown here is derived from an EMBL/GenBank/DDBJ whole genome shotgun (WGS) entry which is preliminary data.</text>
</comment>
<gene>
    <name evidence="4" type="ORF">J2Z43_002606</name>
</gene>
<name>A0ABS4EDY4_9FIRM</name>
<feature type="chain" id="PRO_5047368682" evidence="2">
    <location>
        <begin position="24"/>
        <end position="1011"/>
    </location>
</feature>
<protein>
    <submittedName>
        <fullName evidence="4">Cell wall-binding protein</fullName>
    </submittedName>
</protein>
<dbReference type="Gene3D" id="1.20.1270.90">
    <property type="entry name" value="AF1782-like"/>
    <property type="match status" value="2"/>
</dbReference>
<feature type="region of interest" description="Disordered" evidence="1">
    <location>
        <begin position="48"/>
        <end position="74"/>
    </location>
</feature>
<dbReference type="InterPro" id="IPR051922">
    <property type="entry name" value="Bact_Sporulation_Assoc"/>
</dbReference>
<evidence type="ECO:0000256" key="2">
    <source>
        <dbReference type="SAM" id="SignalP"/>
    </source>
</evidence>
<dbReference type="PANTHER" id="PTHR30032:SF8">
    <property type="entry name" value="GERMINATION-SPECIFIC N-ACETYLMURAMOYL-L-ALANINE AMIDASE"/>
    <property type="match status" value="1"/>
</dbReference>
<proteinExistence type="predicted"/>